<dbReference type="Gene3D" id="1.10.10.630">
    <property type="entry name" value="DnaD domain-like"/>
    <property type="match status" value="1"/>
</dbReference>
<dbReference type="SUPFAM" id="SSF158499">
    <property type="entry name" value="DnaD domain-like"/>
    <property type="match status" value="1"/>
</dbReference>
<keyword evidence="5" id="KW-1185">Reference proteome</keyword>
<dbReference type="InterPro" id="IPR006343">
    <property type="entry name" value="DnaB/C_C"/>
</dbReference>
<feature type="compositionally biased region" description="Basic and acidic residues" evidence="2">
    <location>
        <begin position="92"/>
        <end position="101"/>
    </location>
</feature>
<dbReference type="KEGG" id="plw:D5F53_32160"/>
<evidence type="ECO:0000313" key="4">
    <source>
        <dbReference type="EMBL" id="AYB47988.1"/>
    </source>
</evidence>
<reference evidence="4 5" key="1">
    <citation type="submission" date="2018-09" db="EMBL/GenBank/DDBJ databases">
        <title>Genome Sequence of Paenibacillus lautus Strain E7593-69, Azo Dye-Degrading Bacteria, Isolated from Commercial Tattoo Inks.</title>
        <authorList>
            <person name="Nho S.W."/>
            <person name="Kim S.-J."/>
            <person name="Kweon O."/>
            <person name="Cerniglia C.E."/>
        </authorList>
    </citation>
    <scope>NUCLEOTIDE SEQUENCE [LARGE SCALE GENOMIC DNA]</scope>
    <source>
        <strain evidence="4 5">E7593-69</strain>
    </source>
</reference>
<feature type="region of interest" description="Disordered" evidence="2">
    <location>
        <begin position="77"/>
        <end position="110"/>
    </location>
</feature>
<organism evidence="4 5">
    <name type="scientific">Paenibacillus lautus</name>
    <name type="common">Bacillus lautus</name>
    <dbReference type="NCBI Taxonomy" id="1401"/>
    <lineage>
        <taxon>Bacteria</taxon>
        <taxon>Bacillati</taxon>
        <taxon>Bacillota</taxon>
        <taxon>Bacilli</taxon>
        <taxon>Bacillales</taxon>
        <taxon>Paenibacillaceae</taxon>
        <taxon>Paenibacillus</taxon>
    </lineage>
</organism>
<accession>A0A385TYE0</accession>
<protein>
    <submittedName>
        <fullName evidence="4">DnaD domain protein</fullName>
    </submittedName>
</protein>
<proteinExistence type="inferred from homology"/>
<dbReference type="EMBL" id="CP032412">
    <property type="protein sequence ID" value="AYB47988.1"/>
    <property type="molecule type" value="Genomic_DNA"/>
</dbReference>
<dbReference type="Proteomes" id="UP000266552">
    <property type="component" value="Chromosome"/>
</dbReference>
<evidence type="ECO:0000313" key="5">
    <source>
        <dbReference type="Proteomes" id="UP000266552"/>
    </source>
</evidence>
<evidence type="ECO:0000256" key="1">
    <source>
        <dbReference type="ARBA" id="ARBA00093462"/>
    </source>
</evidence>
<evidence type="ECO:0000256" key="2">
    <source>
        <dbReference type="SAM" id="MobiDB-lite"/>
    </source>
</evidence>
<dbReference type="InterPro" id="IPR034829">
    <property type="entry name" value="DnaD-like_sf"/>
</dbReference>
<dbReference type="NCBIfam" id="TIGR01446">
    <property type="entry name" value="DnaD_dom"/>
    <property type="match status" value="1"/>
</dbReference>
<dbReference type="PANTHER" id="PTHR37293">
    <property type="entry name" value="PHAGE REPLICATION PROTEIN-RELATED"/>
    <property type="match status" value="1"/>
</dbReference>
<dbReference type="PANTHER" id="PTHR37293:SF5">
    <property type="entry name" value="DNA REPLICATION PROTEIN"/>
    <property type="match status" value="1"/>
</dbReference>
<feature type="region of interest" description="Disordered" evidence="2">
    <location>
        <begin position="127"/>
        <end position="146"/>
    </location>
</feature>
<evidence type="ECO:0000259" key="3">
    <source>
        <dbReference type="Pfam" id="PF07261"/>
    </source>
</evidence>
<dbReference type="AlphaFoldDB" id="A0A385TYE0"/>
<gene>
    <name evidence="4" type="ORF">D5F53_32160</name>
</gene>
<dbReference type="Pfam" id="PF07261">
    <property type="entry name" value="DnaB_2"/>
    <property type="match status" value="1"/>
</dbReference>
<name>A0A385TYE0_PAELA</name>
<dbReference type="InterPro" id="IPR053162">
    <property type="entry name" value="DnaD"/>
</dbReference>
<comment type="similarity">
    <text evidence="1">Belongs to the DnaB/DnaD family.</text>
</comment>
<feature type="region of interest" description="Disordered" evidence="2">
    <location>
        <begin position="220"/>
        <end position="253"/>
    </location>
</feature>
<sequence>MIGHLHMLWWWALEYAPDGELSKFEHDDIADAVQWDGDPDMLIQMLIDAKFVDQVGNELSIHDWFEYGGRLFDKREKNNERKKRSREKLKRLKESHDDVTRDTSVNDDSVTGLQDIHNIHNKTEHNQHNITEQQPTEPNPIDTVGSSRPEFDMNPYRMFENEGFGTISSVIKDQIDDLVNDYGSRWVCEAMKKSVVSGKRKISYVKGILKNWKAEGIDEPWTKEEPKKRTGSQSKSGKPTIPIMTNEPPPDNQITDEQMAEMMEFARQMSDKPDA</sequence>
<feature type="compositionally biased region" description="Basic residues" evidence="2">
    <location>
        <begin position="80"/>
        <end position="91"/>
    </location>
</feature>
<feature type="domain" description="DnaB/C C-terminal" evidence="3">
    <location>
        <begin position="157"/>
        <end position="218"/>
    </location>
</feature>